<dbReference type="SMART" id="SM00220">
    <property type="entry name" value="S_TKc"/>
    <property type="match status" value="1"/>
</dbReference>
<dbReference type="FunFam" id="1.10.472.80:FF:000015">
    <property type="entry name" value="TBC domain-containing protein kinase-like protein"/>
    <property type="match status" value="1"/>
</dbReference>
<name>A0A8J9V8M1_9NEOP</name>
<dbReference type="PANTHER" id="PTHR47219:SF9">
    <property type="entry name" value="GTPASE ACTIVATING PROTEIN AND CENTROSOME-ASSOCIATED, ISOFORM B"/>
    <property type="match status" value="1"/>
</dbReference>
<dbReference type="InterPro" id="IPR011009">
    <property type="entry name" value="Kinase-like_dom_sf"/>
</dbReference>
<dbReference type="InterPro" id="IPR000719">
    <property type="entry name" value="Prot_kinase_dom"/>
</dbReference>
<dbReference type="SUPFAM" id="SSF52821">
    <property type="entry name" value="Rhodanese/Cell cycle control phosphatase"/>
    <property type="match status" value="1"/>
</dbReference>
<dbReference type="Gene3D" id="1.10.510.10">
    <property type="entry name" value="Transferase(Phosphotransferase) domain 1"/>
    <property type="match status" value="1"/>
</dbReference>
<feature type="domain" description="Rhodanese" evidence="3">
    <location>
        <begin position="681"/>
        <end position="791"/>
    </location>
</feature>
<evidence type="ECO:0000313" key="4">
    <source>
        <dbReference type="EMBL" id="CAH0717353.1"/>
    </source>
</evidence>
<evidence type="ECO:0008006" key="6">
    <source>
        <dbReference type="Google" id="ProtNLM"/>
    </source>
</evidence>
<dbReference type="PANTHER" id="PTHR47219">
    <property type="entry name" value="RAB GTPASE-ACTIVATING PROTEIN 1-LIKE"/>
    <property type="match status" value="1"/>
</dbReference>
<dbReference type="GO" id="GO:0005096">
    <property type="term" value="F:GTPase activator activity"/>
    <property type="evidence" value="ECO:0007669"/>
    <property type="project" value="TreeGrafter"/>
</dbReference>
<reference evidence="4" key="1">
    <citation type="submission" date="2021-12" db="EMBL/GenBank/DDBJ databases">
        <authorList>
            <person name="Martin H S."/>
        </authorList>
    </citation>
    <scope>NUCLEOTIDE SEQUENCE</scope>
</reference>
<evidence type="ECO:0000259" key="2">
    <source>
        <dbReference type="SMART" id="SM00220"/>
    </source>
</evidence>
<dbReference type="Proteomes" id="UP000838878">
    <property type="component" value="Chromosome 12"/>
</dbReference>
<feature type="domain" description="Rab-GAP TBC" evidence="1">
    <location>
        <begin position="403"/>
        <end position="614"/>
    </location>
</feature>
<dbReference type="InterPro" id="IPR036873">
    <property type="entry name" value="Rhodanese-like_dom_sf"/>
</dbReference>
<evidence type="ECO:0000259" key="3">
    <source>
        <dbReference type="SMART" id="SM00450"/>
    </source>
</evidence>
<dbReference type="Gene3D" id="1.10.8.270">
    <property type="entry name" value="putative rabgap domain of human tbc1 domain family member 14 like domains"/>
    <property type="match status" value="1"/>
</dbReference>
<dbReference type="Gene3D" id="3.40.250.10">
    <property type="entry name" value="Rhodanese-like domain"/>
    <property type="match status" value="1"/>
</dbReference>
<dbReference type="SUPFAM" id="SSF47923">
    <property type="entry name" value="Ypt/Rab-GAP domain of gyp1p"/>
    <property type="match status" value="2"/>
</dbReference>
<dbReference type="SMART" id="SM00164">
    <property type="entry name" value="TBC"/>
    <property type="match status" value="1"/>
</dbReference>
<gene>
    <name evidence="4" type="ORF">BINO364_LOCUS3967</name>
</gene>
<feature type="domain" description="Protein kinase" evidence="2">
    <location>
        <begin position="34"/>
        <end position="260"/>
    </location>
</feature>
<dbReference type="EMBL" id="OV170232">
    <property type="protein sequence ID" value="CAH0717353.1"/>
    <property type="molecule type" value="Genomic_DNA"/>
</dbReference>
<dbReference type="InterPro" id="IPR001763">
    <property type="entry name" value="Rhodanese-like_dom"/>
</dbReference>
<dbReference type="OrthoDB" id="1668230at2759"/>
<dbReference type="FunFam" id="1.10.8.270:FF:000044">
    <property type="entry name" value="TBC Kinase homolog"/>
    <property type="match status" value="1"/>
</dbReference>
<dbReference type="SUPFAM" id="SSF56112">
    <property type="entry name" value="Protein kinase-like (PK-like)"/>
    <property type="match status" value="1"/>
</dbReference>
<dbReference type="InterPro" id="IPR000195">
    <property type="entry name" value="Rab-GAP-TBC_dom"/>
</dbReference>
<protein>
    <recommendedName>
        <fullName evidence="6">TBC domain-containing protein kinase-like protein</fullName>
    </recommendedName>
</protein>
<organism evidence="4 5">
    <name type="scientific">Brenthis ino</name>
    <name type="common">lesser marbled fritillary</name>
    <dbReference type="NCBI Taxonomy" id="405034"/>
    <lineage>
        <taxon>Eukaryota</taxon>
        <taxon>Metazoa</taxon>
        <taxon>Ecdysozoa</taxon>
        <taxon>Arthropoda</taxon>
        <taxon>Hexapoda</taxon>
        <taxon>Insecta</taxon>
        <taxon>Pterygota</taxon>
        <taxon>Neoptera</taxon>
        <taxon>Endopterygota</taxon>
        <taxon>Lepidoptera</taxon>
        <taxon>Glossata</taxon>
        <taxon>Ditrysia</taxon>
        <taxon>Papilionoidea</taxon>
        <taxon>Nymphalidae</taxon>
        <taxon>Heliconiinae</taxon>
        <taxon>Argynnini</taxon>
        <taxon>Brenthis</taxon>
    </lineage>
</organism>
<dbReference type="GO" id="GO:0005524">
    <property type="term" value="F:ATP binding"/>
    <property type="evidence" value="ECO:0007669"/>
    <property type="project" value="InterPro"/>
</dbReference>
<keyword evidence="5" id="KW-1185">Reference proteome</keyword>
<evidence type="ECO:0000313" key="5">
    <source>
        <dbReference type="Proteomes" id="UP000838878"/>
    </source>
</evidence>
<dbReference type="GO" id="GO:0004672">
    <property type="term" value="F:protein kinase activity"/>
    <property type="evidence" value="ECO:0007669"/>
    <property type="project" value="InterPro"/>
</dbReference>
<proteinExistence type="predicted"/>
<dbReference type="InterPro" id="IPR050302">
    <property type="entry name" value="Rab_GAP_TBC_domain"/>
</dbReference>
<dbReference type="GO" id="GO:0031267">
    <property type="term" value="F:small GTPase binding"/>
    <property type="evidence" value="ECO:0007669"/>
    <property type="project" value="TreeGrafter"/>
</dbReference>
<dbReference type="Gene3D" id="1.10.472.80">
    <property type="entry name" value="Ypt/Rab-GAP domain of gyp1p, domain 3"/>
    <property type="match status" value="1"/>
</dbReference>
<dbReference type="AlphaFoldDB" id="A0A8J9V8M1"/>
<dbReference type="SMART" id="SM00450">
    <property type="entry name" value="RHOD"/>
    <property type="match status" value="1"/>
</dbReference>
<accession>A0A8J9V8M1</accession>
<evidence type="ECO:0000259" key="1">
    <source>
        <dbReference type="SMART" id="SM00164"/>
    </source>
</evidence>
<sequence>MSEEENYKFAACTFFAKNHPGEMCGSNGLPLTPSSITILGRSQRLLTIEHPNLCTYLDIIRGKHERIIVVAEVIGKSLAEYTNKFNMEEIINIGLQVSNAMMYLHEQDITHRTLTDDNILLDSYGRVKLFNYGLYYMTDEGNEVPFPLGLPRYLSPETILNGGGPSADVWTFGIILLELCIGKLWNNLKPGPTLRRILTLVHANNPAERIAREHDCMEAYKNVPGEVKDIIEKCLKIYPSERSTFVELHNDLKKINSQILEDIKKPRGLMACKLQYLYHWWQLAGGDIQAELKKNGLIKSSPPILSMPLAILLDGGTIGGKSGALFDRRIAKYSLDLLKNRLSHIPPQDFYPLMHERRKDYDAVALPKTIRERDTEYQFYRLLWFQRLLHGYPYTSQYIKAEAEVDIPPLVRGDVWAALLGVVGDIEEQYEQIDKETPTPTDRQIDVDIPRCHQYCWLLCGAAGHRTLKRLLKAWLLTNPQYVYWQGLDSLTAPFLYLNFCNEARAFACLSAFVPRFLHKFFLKDNSAVIKEYLAKFWQMAAFHEPELATHLHDINFVPELFAIPWFLTMFSHVFPLHKIVHLWDALLVEGPSLPLFMGVGILRQLRDTLLDSGFNECILLFSDLPEIDIGECVKESIEMFRSSPRSISYRRFTNEPEIKDPMDVVEVPMEMLLSEISPRLSLSDFFSLTCQEKSCVVDIRSNLLYEKSCIDGSINVPYSGVHLGQHDLKLLGSHPYKTLSEAIKLKKTIVVASAEDETAQLFTDYLVKCGVPRVCTLHGGVAALHAHVPSLFTLPRRNGHK</sequence>
<dbReference type="Pfam" id="PF00581">
    <property type="entry name" value="Rhodanese"/>
    <property type="match status" value="1"/>
</dbReference>
<dbReference type="Pfam" id="PF00566">
    <property type="entry name" value="RabGAP-TBC"/>
    <property type="match status" value="1"/>
</dbReference>
<dbReference type="Pfam" id="PF00069">
    <property type="entry name" value="Pkinase"/>
    <property type="match status" value="1"/>
</dbReference>
<dbReference type="InterPro" id="IPR035969">
    <property type="entry name" value="Rab-GAP_TBC_sf"/>
</dbReference>
<feature type="non-terminal residue" evidence="4">
    <location>
        <position position="802"/>
    </location>
</feature>